<dbReference type="Gene3D" id="2.130.10.10">
    <property type="entry name" value="YVTN repeat-like/Quinoprotein amine dehydrogenase"/>
    <property type="match status" value="3"/>
</dbReference>
<evidence type="ECO:0000256" key="3">
    <source>
        <dbReference type="PROSITE-ProRule" id="PRU00221"/>
    </source>
</evidence>
<feature type="repeat" description="WD" evidence="3">
    <location>
        <begin position="1077"/>
        <end position="1110"/>
    </location>
</feature>
<protein>
    <recommendedName>
        <fullName evidence="7">WD40 repeat-like protein</fullName>
    </recommendedName>
</protein>
<dbReference type="PANTHER" id="PTHR44099">
    <property type="entry name" value="RABCONNECTIN-3B, ISOFORM A"/>
    <property type="match status" value="1"/>
</dbReference>
<organism evidence="5 6">
    <name type="scientific">Entomortierella chlamydospora</name>
    <dbReference type="NCBI Taxonomy" id="101097"/>
    <lineage>
        <taxon>Eukaryota</taxon>
        <taxon>Fungi</taxon>
        <taxon>Fungi incertae sedis</taxon>
        <taxon>Mucoromycota</taxon>
        <taxon>Mortierellomycotina</taxon>
        <taxon>Mortierellomycetes</taxon>
        <taxon>Mortierellales</taxon>
        <taxon>Mortierellaceae</taxon>
        <taxon>Entomortierella</taxon>
    </lineage>
</organism>
<dbReference type="PROSITE" id="PS50082">
    <property type="entry name" value="WD_REPEATS_2"/>
    <property type="match status" value="2"/>
</dbReference>
<proteinExistence type="predicted"/>
<feature type="repeat" description="WD" evidence="3">
    <location>
        <begin position="428"/>
        <end position="472"/>
    </location>
</feature>
<dbReference type="EMBL" id="JAAAID010000031">
    <property type="protein sequence ID" value="KAG0024070.1"/>
    <property type="molecule type" value="Genomic_DNA"/>
</dbReference>
<dbReference type="SUPFAM" id="SSF50978">
    <property type="entry name" value="WD40 repeat-like"/>
    <property type="match status" value="1"/>
</dbReference>
<feature type="region of interest" description="Disordered" evidence="4">
    <location>
        <begin position="1127"/>
        <end position="1151"/>
    </location>
</feature>
<comment type="caution">
    <text evidence="5">The sequence shown here is derived from an EMBL/GenBank/DDBJ whole genome shotgun (WGS) entry which is preliminary data.</text>
</comment>
<keyword evidence="6" id="KW-1185">Reference proteome</keyword>
<accession>A0A9P6N5R7</accession>
<dbReference type="InterPro" id="IPR036322">
    <property type="entry name" value="WD40_repeat_dom_sf"/>
</dbReference>
<evidence type="ECO:0000256" key="1">
    <source>
        <dbReference type="ARBA" id="ARBA00022574"/>
    </source>
</evidence>
<dbReference type="PROSITE" id="PS00678">
    <property type="entry name" value="WD_REPEATS_1"/>
    <property type="match status" value="1"/>
</dbReference>
<name>A0A9P6N5R7_9FUNG</name>
<evidence type="ECO:0008006" key="7">
    <source>
        <dbReference type="Google" id="ProtNLM"/>
    </source>
</evidence>
<gene>
    <name evidence="5" type="ORF">BGZ80_006295</name>
</gene>
<dbReference type="Pfam" id="PF00400">
    <property type="entry name" value="WD40"/>
    <property type="match status" value="3"/>
</dbReference>
<dbReference type="GO" id="GO:0005737">
    <property type="term" value="C:cytoplasm"/>
    <property type="evidence" value="ECO:0007669"/>
    <property type="project" value="TreeGrafter"/>
</dbReference>
<dbReference type="AlphaFoldDB" id="A0A9P6N5R7"/>
<keyword evidence="1 3" id="KW-0853">WD repeat</keyword>
<feature type="region of interest" description="Disordered" evidence="4">
    <location>
        <begin position="630"/>
        <end position="681"/>
    </location>
</feature>
<evidence type="ECO:0000313" key="5">
    <source>
        <dbReference type="EMBL" id="KAG0024070.1"/>
    </source>
</evidence>
<sequence length="1199" mass="130624">MASASLSIPIAFWSKNVSTSTISSTLACADYIVAGLEDGLIWVFKITTGELDKNPAGHAQENPITLQPRTLLSGHNSRVTALEAMLVEGDTKSTCEWILISASEDGEVKKWTLADGRCLQSNPEAFIGVPAYLGLFFTLDKSGSTPKFIVCAGASNEACILDSTSLEIVRVWGGHQDWVCCTILPPDEQHPSRILSVSADCKLSMWMFDTSTLTVVKTKIYDICTNNHESIVSIAACQFDTTRVALVTRNCIQIACIQAQVKACQPISCPENESFAGAEFISVDKIVLWTQSGHVFLYSIDEEHQENSHPVVNENSSPTVEPSKAIMTGGITQGRDMNRILRMVFYKANDYDYDAYPTPSTHEGRVQWRSNDGDASSKSAVTYSVMLDDTLVALGCKSGHIWVCQIDEALDALVSGFNSPPSKETRILKGHVGPITSMFTSDELMQRSFLLTGGMDCSARIWNIESGTEVACFNNHSRPVAHFLQVPEGVNSRIRKSVISIAEDQSVAIISIEEMNCIYLFGGYGHELLSIQWRPPEDYIVLWHADGSAFVWQMQTGHLDRIVKGEAAREIMSDSRWCVSETSRTRSHPSKLAFDCMTIPLHEAVSAQTITINLKHVLNILSTARLGEQQGDFTSSPAPTSQQSSSSADTKSSSRKQKIFSGQPKSSAKSKATLPDQPPALPENVQRCLNAAKAILGLLITGDDAHTVSIRGLLGLSQPSHAVALGMKGAYGNISMQAPSRDTSMSESWCVSPAMTASKLIAILSLCKIIASVQNLGVDMDTWSKGYCRAVQDTVGAKFQPPSLSYLAKYWQDPQVEIQEATKIIMLSTIERLSKPETTSLIKYWSAYLPAAALPDSFSSQFMARSAIILGILGAENVEALPEKIRKLVALSLTILLNDDSRISYKIASIDLLAQGFASWQPYIRADAVLSTLFAMATDPLPSNTLVSRRARRAITQIAIINPALFVATLTQDILDAKKIADRVGLLKLVSIFSRKSPAVLYNGIAKLSEAMVKSLDPTVPHVREALLPVATSVLMDLVLSFPQTDFHVGSQKLAVGTLEGAIIVYDLHTATRWQILEGHHKAVSAVSFSRDGKTIVSCSIKEGTVRFWQPNPGFFGMLMGGGIWGHPKSGSTGSTTQGQQGGMPSLSSQQSSRTFDFALQESIVTGSEESMLSHVRFEWTGDRVVKLSVFDHIMSFNA</sequence>
<dbReference type="PANTHER" id="PTHR44099:SF4">
    <property type="entry name" value="RABCONNECTIN-3B, ISOFORM A"/>
    <property type="match status" value="1"/>
</dbReference>
<dbReference type="InterPro" id="IPR049916">
    <property type="entry name" value="WDR72-like"/>
</dbReference>
<dbReference type="InterPro" id="IPR019775">
    <property type="entry name" value="WD40_repeat_CS"/>
</dbReference>
<dbReference type="InterPro" id="IPR001680">
    <property type="entry name" value="WD40_rpt"/>
</dbReference>
<dbReference type="InterPro" id="IPR015943">
    <property type="entry name" value="WD40/YVTN_repeat-like_dom_sf"/>
</dbReference>
<evidence type="ECO:0000256" key="4">
    <source>
        <dbReference type="SAM" id="MobiDB-lite"/>
    </source>
</evidence>
<feature type="compositionally biased region" description="Low complexity" evidence="4">
    <location>
        <begin position="1130"/>
        <end position="1139"/>
    </location>
</feature>
<dbReference type="SMART" id="SM00320">
    <property type="entry name" value="WD40"/>
    <property type="match status" value="6"/>
</dbReference>
<evidence type="ECO:0000313" key="6">
    <source>
        <dbReference type="Proteomes" id="UP000703661"/>
    </source>
</evidence>
<feature type="compositionally biased region" description="Low complexity" evidence="4">
    <location>
        <begin position="635"/>
        <end position="651"/>
    </location>
</feature>
<reference evidence="5" key="1">
    <citation type="journal article" date="2020" name="Fungal Divers.">
        <title>Resolving the Mortierellaceae phylogeny through synthesis of multi-gene phylogenetics and phylogenomics.</title>
        <authorList>
            <person name="Vandepol N."/>
            <person name="Liber J."/>
            <person name="Desiro A."/>
            <person name="Na H."/>
            <person name="Kennedy M."/>
            <person name="Barry K."/>
            <person name="Grigoriev I.V."/>
            <person name="Miller A.N."/>
            <person name="O'Donnell K."/>
            <person name="Stajich J.E."/>
            <person name="Bonito G."/>
        </authorList>
    </citation>
    <scope>NUCLEOTIDE SEQUENCE</scope>
    <source>
        <strain evidence="5">NRRL 2769</strain>
    </source>
</reference>
<evidence type="ECO:0000256" key="2">
    <source>
        <dbReference type="ARBA" id="ARBA00022737"/>
    </source>
</evidence>
<dbReference type="InterPro" id="IPR011044">
    <property type="entry name" value="Quino_amine_DH_bsu"/>
</dbReference>
<keyword evidence="2" id="KW-0677">Repeat</keyword>
<dbReference type="Proteomes" id="UP000703661">
    <property type="component" value="Unassembled WGS sequence"/>
</dbReference>
<dbReference type="SUPFAM" id="SSF50969">
    <property type="entry name" value="YVTN repeat-like/Quinoprotein amine dehydrogenase"/>
    <property type="match status" value="1"/>
</dbReference>